<dbReference type="AlphaFoldDB" id="A0A382ZS76"/>
<feature type="transmembrane region" description="Helical" evidence="1">
    <location>
        <begin position="137"/>
        <end position="161"/>
    </location>
</feature>
<protein>
    <recommendedName>
        <fullName evidence="3">DUF4956 domain-containing protein</fullName>
    </recommendedName>
</protein>
<organism evidence="2">
    <name type="scientific">marine metagenome</name>
    <dbReference type="NCBI Taxonomy" id="408172"/>
    <lineage>
        <taxon>unclassified sequences</taxon>
        <taxon>metagenomes</taxon>
        <taxon>ecological metagenomes</taxon>
    </lineage>
</organism>
<sequence length="162" mass="17613">MAKAFPILFFMFLLMLGSAELQAEDGNATSKESEQGWAERLKKEFAGTGEDPLSMKAKVVFLMMGGLAGLYIRFLYRRFNGSVSDADSVARIFPLLVLVTIAVISVVKDSWEISLGLLGALSIVRFRAAIKDPEELVYLFFCIGVGFALGVGKPLLALALVV</sequence>
<reference evidence="2" key="1">
    <citation type="submission" date="2018-05" db="EMBL/GenBank/DDBJ databases">
        <authorList>
            <person name="Lanie J.A."/>
            <person name="Ng W.-L."/>
            <person name="Kazmierczak K.M."/>
            <person name="Andrzejewski T.M."/>
            <person name="Davidsen T.M."/>
            <person name="Wayne K.J."/>
            <person name="Tettelin H."/>
            <person name="Glass J.I."/>
            <person name="Rusch D."/>
            <person name="Podicherti R."/>
            <person name="Tsui H.-C.T."/>
            <person name="Winkler M.E."/>
        </authorList>
    </citation>
    <scope>NUCLEOTIDE SEQUENCE</scope>
</reference>
<dbReference type="InterPro" id="IPR032531">
    <property type="entry name" value="DUF4956"/>
</dbReference>
<feature type="non-terminal residue" evidence="2">
    <location>
        <position position="162"/>
    </location>
</feature>
<accession>A0A382ZS76</accession>
<dbReference type="Pfam" id="PF16316">
    <property type="entry name" value="DUF4956"/>
    <property type="match status" value="1"/>
</dbReference>
<proteinExistence type="predicted"/>
<keyword evidence="1" id="KW-1133">Transmembrane helix</keyword>
<keyword evidence="1" id="KW-0812">Transmembrane</keyword>
<feature type="transmembrane region" description="Helical" evidence="1">
    <location>
        <begin position="113"/>
        <end position="130"/>
    </location>
</feature>
<evidence type="ECO:0000313" key="2">
    <source>
        <dbReference type="EMBL" id="SVD98322.1"/>
    </source>
</evidence>
<evidence type="ECO:0008006" key="3">
    <source>
        <dbReference type="Google" id="ProtNLM"/>
    </source>
</evidence>
<keyword evidence="1" id="KW-0472">Membrane</keyword>
<evidence type="ECO:0000256" key="1">
    <source>
        <dbReference type="SAM" id="Phobius"/>
    </source>
</evidence>
<gene>
    <name evidence="2" type="ORF">METZ01_LOCUS451176</name>
</gene>
<name>A0A382ZS76_9ZZZZ</name>
<dbReference type="EMBL" id="UINC01186206">
    <property type="protein sequence ID" value="SVD98322.1"/>
    <property type="molecule type" value="Genomic_DNA"/>
</dbReference>
<feature type="transmembrane region" description="Helical" evidence="1">
    <location>
        <begin position="59"/>
        <end position="76"/>
    </location>
</feature>
<feature type="transmembrane region" description="Helical" evidence="1">
    <location>
        <begin position="88"/>
        <end position="107"/>
    </location>
</feature>